<dbReference type="GO" id="GO:0016485">
    <property type="term" value="P:protein processing"/>
    <property type="evidence" value="ECO:0007669"/>
    <property type="project" value="InterPro"/>
</dbReference>
<evidence type="ECO:0000259" key="16">
    <source>
        <dbReference type="PROSITE" id="PS50865"/>
    </source>
</evidence>
<organism evidence="17 18">
    <name type="scientific">Rhizoclosmatium globosum</name>
    <dbReference type="NCBI Taxonomy" id="329046"/>
    <lineage>
        <taxon>Eukaryota</taxon>
        <taxon>Fungi</taxon>
        <taxon>Fungi incertae sedis</taxon>
        <taxon>Chytridiomycota</taxon>
        <taxon>Chytridiomycota incertae sedis</taxon>
        <taxon>Chytridiomycetes</taxon>
        <taxon>Chytridiales</taxon>
        <taxon>Chytriomycetaceae</taxon>
        <taxon>Rhizoclosmatium</taxon>
    </lineage>
</organism>
<dbReference type="STRING" id="329046.A0A1Y2CXC9"/>
<evidence type="ECO:0000313" key="17">
    <source>
        <dbReference type="EMBL" id="ORY51546.1"/>
    </source>
</evidence>
<evidence type="ECO:0000256" key="6">
    <source>
        <dbReference type="ARBA" id="ARBA00022771"/>
    </source>
</evidence>
<keyword evidence="5" id="KW-0479">Metal-binding</keyword>
<keyword evidence="8" id="KW-0862">Zinc</keyword>
<feature type="transmembrane region" description="Helical" evidence="15">
    <location>
        <begin position="297"/>
        <end position="321"/>
    </location>
</feature>
<dbReference type="EMBL" id="MCGO01000005">
    <property type="protein sequence ID" value="ORY51546.1"/>
    <property type="molecule type" value="Genomic_DNA"/>
</dbReference>
<dbReference type="Gene3D" id="1.10.472.100">
    <property type="entry name" value="Presenilin"/>
    <property type="match status" value="1"/>
</dbReference>
<dbReference type="InterPro" id="IPR042524">
    <property type="entry name" value="Presenilin_C"/>
</dbReference>
<feature type="compositionally biased region" description="Low complexity" evidence="14">
    <location>
        <begin position="358"/>
        <end position="371"/>
    </location>
</feature>
<dbReference type="SUPFAM" id="SSF144232">
    <property type="entry name" value="HIT/MYND zinc finger-like"/>
    <property type="match status" value="1"/>
</dbReference>
<dbReference type="GO" id="GO:0008270">
    <property type="term" value="F:zinc ion binding"/>
    <property type="evidence" value="ECO:0007669"/>
    <property type="project" value="UniProtKB-KW"/>
</dbReference>
<evidence type="ECO:0000256" key="4">
    <source>
        <dbReference type="ARBA" id="ARBA00022692"/>
    </source>
</evidence>
<evidence type="ECO:0000256" key="15">
    <source>
        <dbReference type="SAM" id="Phobius"/>
    </source>
</evidence>
<dbReference type="InterPro" id="IPR002893">
    <property type="entry name" value="Znf_MYND"/>
</dbReference>
<dbReference type="GO" id="GO:0055074">
    <property type="term" value="P:calcium ion homeostasis"/>
    <property type="evidence" value="ECO:0007669"/>
    <property type="project" value="TreeGrafter"/>
</dbReference>
<evidence type="ECO:0000256" key="14">
    <source>
        <dbReference type="SAM" id="MobiDB-lite"/>
    </source>
</evidence>
<dbReference type="PROSITE" id="PS50865">
    <property type="entry name" value="ZF_MYND_2"/>
    <property type="match status" value="1"/>
</dbReference>
<feature type="transmembrane region" description="Helical" evidence="15">
    <location>
        <begin position="116"/>
        <end position="134"/>
    </location>
</feature>
<evidence type="ECO:0000256" key="8">
    <source>
        <dbReference type="ARBA" id="ARBA00022833"/>
    </source>
</evidence>
<reference evidence="17 18" key="1">
    <citation type="submission" date="2016-07" db="EMBL/GenBank/DDBJ databases">
        <title>Pervasive Adenine N6-methylation of Active Genes in Fungi.</title>
        <authorList>
            <consortium name="DOE Joint Genome Institute"/>
            <person name="Mondo S.J."/>
            <person name="Dannebaum R.O."/>
            <person name="Kuo R.C."/>
            <person name="Labutti K."/>
            <person name="Haridas S."/>
            <person name="Kuo A."/>
            <person name="Salamov A."/>
            <person name="Ahrendt S.R."/>
            <person name="Lipzen A."/>
            <person name="Sullivan W."/>
            <person name="Andreopoulos W.B."/>
            <person name="Clum A."/>
            <person name="Lindquist E."/>
            <person name="Daum C."/>
            <person name="Ramamoorthy G.K."/>
            <person name="Gryganskyi A."/>
            <person name="Culley D."/>
            <person name="Magnuson J.K."/>
            <person name="James T.Y."/>
            <person name="O'Malley M.A."/>
            <person name="Stajich J.E."/>
            <person name="Spatafora J.W."/>
            <person name="Visel A."/>
            <person name="Grigoriev I.V."/>
        </authorList>
    </citation>
    <scope>NUCLEOTIDE SEQUENCE [LARGE SCALE GENOMIC DNA]</scope>
    <source>
        <strain evidence="17 18">JEL800</strain>
    </source>
</reference>
<keyword evidence="4 15" id="KW-0812">Transmembrane</keyword>
<dbReference type="Proteomes" id="UP000193642">
    <property type="component" value="Unassembled WGS sequence"/>
</dbReference>
<dbReference type="SMART" id="SM00730">
    <property type="entry name" value="PSN"/>
    <property type="match status" value="1"/>
</dbReference>
<evidence type="ECO:0000256" key="12">
    <source>
        <dbReference type="ARBA" id="ARBA00023136"/>
    </source>
</evidence>
<feature type="domain" description="MYND-type" evidence="16">
    <location>
        <begin position="6"/>
        <end position="48"/>
    </location>
</feature>
<comment type="caution">
    <text evidence="17">The sequence shown here is derived from an EMBL/GenBank/DDBJ whole genome shotgun (WGS) entry which is preliminary data.</text>
</comment>
<evidence type="ECO:0000256" key="3">
    <source>
        <dbReference type="ARBA" id="ARBA00008604"/>
    </source>
</evidence>
<evidence type="ECO:0000256" key="13">
    <source>
        <dbReference type="PROSITE-ProRule" id="PRU00134"/>
    </source>
</evidence>
<evidence type="ECO:0000256" key="11">
    <source>
        <dbReference type="ARBA" id="ARBA00023034"/>
    </source>
</evidence>
<evidence type="ECO:0000256" key="2">
    <source>
        <dbReference type="ARBA" id="ARBA00004653"/>
    </source>
</evidence>
<keyword evidence="9" id="KW-0914">Notch signaling pathway</keyword>
<keyword evidence="11" id="KW-0333">Golgi apparatus</keyword>
<feature type="compositionally biased region" description="Low complexity" evidence="14">
    <location>
        <begin position="49"/>
        <end position="62"/>
    </location>
</feature>
<dbReference type="PANTHER" id="PTHR10202">
    <property type="entry name" value="PRESENILIN"/>
    <property type="match status" value="1"/>
</dbReference>
<dbReference type="GO" id="GO:0042500">
    <property type="term" value="F:aspartic endopeptidase activity, intramembrane cleaving"/>
    <property type="evidence" value="ECO:0007669"/>
    <property type="project" value="InterPro"/>
</dbReference>
<keyword evidence="12 15" id="KW-0472">Membrane</keyword>
<dbReference type="Pfam" id="PF01753">
    <property type="entry name" value="zf-MYND"/>
    <property type="match status" value="1"/>
</dbReference>
<feature type="transmembrane region" description="Helical" evidence="15">
    <location>
        <begin position="421"/>
        <end position="444"/>
    </location>
</feature>
<feature type="transmembrane region" description="Helical" evidence="15">
    <location>
        <begin position="272"/>
        <end position="291"/>
    </location>
</feature>
<comment type="similarity">
    <text evidence="3">Belongs to the peptidase A22A family.</text>
</comment>
<dbReference type="PANTHER" id="PTHR10202:SF13">
    <property type="entry name" value="PRESENILIN HOMOLOG"/>
    <property type="match status" value="1"/>
</dbReference>
<keyword evidence="18" id="KW-1185">Reference proteome</keyword>
<evidence type="ECO:0000256" key="10">
    <source>
        <dbReference type="ARBA" id="ARBA00022989"/>
    </source>
</evidence>
<keyword evidence="7" id="KW-0256">Endoplasmic reticulum</keyword>
<name>A0A1Y2CXC9_9FUNG</name>
<gene>
    <name evidence="17" type="ORF">BCR33DRAFT_712578</name>
</gene>
<protein>
    <submittedName>
        <fullName evidence="17">Presenilin-domain-containing protein</fullName>
    </submittedName>
</protein>
<dbReference type="Pfam" id="PF01080">
    <property type="entry name" value="Presenilin"/>
    <property type="match status" value="2"/>
</dbReference>
<evidence type="ECO:0000256" key="9">
    <source>
        <dbReference type="ARBA" id="ARBA00022976"/>
    </source>
</evidence>
<evidence type="ECO:0000256" key="5">
    <source>
        <dbReference type="ARBA" id="ARBA00022723"/>
    </source>
</evidence>
<accession>A0A1Y2CXC9</accession>
<dbReference type="AlphaFoldDB" id="A0A1Y2CXC9"/>
<feature type="transmembrane region" description="Helical" evidence="15">
    <location>
        <begin position="222"/>
        <end position="244"/>
    </location>
</feature>
<dbReference type="InterPro" id="IPR006639">
    <property type="entry name" value="Preselin/SPP"/>
</dbReference>
<sequence>MSSVPCSTCGNPALFVCSLCPSDDLASAAKYCSEACQRSHWPTHRQEHASATAATPAAASPSNQTNDYDPDCDSTALSRQRLQQRKEPPKQEEEEAAIRVLDSDTIDDLKYYLSQIYSIVKPVVACIIFAILWVKLLNPPSQYYDHAYTSPPDIYALNYGGGNVNSNVTNTVINPGRETTEQQHADLLMALKTLGSVVAATVVIFVLFYFNCMKVYSVWNLWFHYSWYLGLFTYSVSVSLLWLYLVPFDYITFFFLLWNFVAGPLILQQSYLVVMSSLMVCFIFLCIHVDNPAVPPITSWILLALLAVWDLIAVLCPYGPLRLLIEASQKHNREIPAILYSAGPTTMMASPDPSRSSQGKNQQQPNNNNTNDNDDDDEDGNGGMKLALSDWISTSSVTIALLTGLNFTIFLLVIWRKALPALPFSIAFGLLFYFSTGVCLVPFYGNEARAASSG</sequence>
<feature type="compositionally biased region" description="Polar residues" evidence="14">
    <location>
        <begin position="348"/>
        <end position="357"/>
    </location>
</feature>
<dbReference type="GO" id="GO:0005789">
    <property type="term" value="C:endoplasmic reticulum membrane"/>
    <property type="evidence" value="ECO:0007669"/>
    <property type="project" value="UniProtKB-SubCell"/>
</dbReference>
<feature type="region of interest" description="Disordered" evidence="14">
    <location>
        <begin position="348"/>
        <end position="380"/>
    </location>
</feature>
<feature type="region of interest" description="Disordered" evidence="14">
    <location>
        <begin position="47"/>
        <end position="74"/>
    </location>
</feature>
<dbReference type="GO" id="GO:0006509">
    <property type="term" value="P:membrane protein ectodomain proteolysis"/>
    <property type="evidence" value="ECO:0007669"/>
    <property type="project" value="TreeGrafter"/>
</dbReference>
<evidence type="ECO:0000313" key="18">
    <source>
        <dbReference type="Proteomes" id="UP000193642"/>
    </source>
</evidence>
<comment type="subcellular location">
    <subcellularLocation>
        <location evidence="1">Endoplasmic reticulum membrane</location>
        <topology evidence="1">Multi-pass membrane protein</topology>
    </subcellularLocation>
    <subcellularLocation>
        <location evidence="2">Golgi apparatus membrane</location>
        <topology evidence="2">Multi-pass membrane protein</topology>
    </subcellularLocation>
</comment>
<dbReference type="GO" id="GO:0070765">
    <property type="term" value="C:gamma-secretase complex"/>
    <property type="evidence" value="ECO:0007669"/>
    <property type="project" value="TreeGrafter"/>
</dbReference>
<dbReference type="Gene3D" id="6.10.140.2220">
    <property type="match status" value="1"/>
</dbReference>
<dbReference type="OrthoDB" id="432970at2759"/>
<dbReference type="GO" id="GO:0000139">
    <property type="term" value="C:Golgi membrane"/>
    <property type="evidence" value="ECO:0007669"/>
    <property type="project" value="UniProtKB-SubCell"/>
</dbReference>
<keyword evidence="6 13" id="KW-0863">Zinc-finger</keyword>
<evidence type="ECO:0000256" key="1">
    <source>
        <dbReference type="ARBA" id="ARBA00004477"/>
    </source>
</evidence>
<dbReference type="InterPro" id="IPR001108">
    <property type="entry name" value="Peptidase_A22A"/>
</dbReference>
<evidence type="ECO:0000256" key="7">
    <source>
        <dbReference type="ARBA" id="ARBA00022824"/>
    </source>
</evidence>
<feature type="transmembrane region" description="Helical" evidence="15">
    <location>
        <begin position="391"/>
        <end position="415"/>
    </location>
</feature>
<keyword evidence="10 15" id="KW-1133">Transmembrane helix</keyword>
<proteinExistence type="inferred from homology"/>
<feature type="transmembrane region" description="Helical" evidence="15">
    <location>
        <begin position="187"/>
        <end position="210"/>
    </location>
</feature>